<evidence type="ECO:0000313" key="2">
    <source>
        <dbReference type="Proteomes" id="UP001597419"/>
    </source>
</evidence>
<comment type="caution">
    <text evidence="1">The sequence shown here is derived from an EMBL/GenBank/DDBJ whole genome shotgun (WGS) entry which is preliminary data.</text>
</comment>
<name>A0ABW5G8M5_9PSEU</name>
<dbReference type="EMBL" id="JBHUKU010000002">
    <property type="protein sequence ID" value="MFD2457846.1"/>
    <property type="molecule type" value="Genomic_DNA"/>
</dbReference>
<gene>
    <name evidence="1" type="ORF">ACFSYJ_04515</name>
</gene>
<sequence length="491" mass="51835">MCLPELDCDTAPRLLFRPDAHPVATAHGVYVLVPGGGVRLDGGEAGPWLAWLVPLLDGSRTFAQLAGPLTPPRREYLTALVGTLVEAGAVLQVRREPMCERIVSQLGHYLSIPARVPARYQDGPLTVAGGGPLCAAIVRAARRSGLRAVRPVGTADPVALAAALRGTEFAIHVPEQPRAGETARLERMCAAVGVPLVQVAVHRDEAWLALPGAAPESPPVSLASAWRRHVGGLPEGPAGELDEATTALLTSRAMLAALRHRTGGAGAAPDGGLVRVRLDTLDETRHVVLGHPFTQPVTAETADEFLARVKRLASAEPTPDEEFARRAAVLADPRFGLPGASGGDTRATLVRYGTAMVDPRRLLDRTGAPLLTARADPDAALRDLPGGEAYIWGYAWESGEAVLVRADRVFPASPGLDDLLGVAAGPDWTAAVTEGLRAHCRALRLDGVHAEPSTLVAELTSRGYRPVVVPLDHDPAVHELVPAVLRVLLDR</sequence>
<dbReference type="Proteomes" id="UP001597419">
    <property type="component" value="Unassembled WGS sequence"/>
</dbReference>
<organism evidence="1 2">
    <name type="scientific">Amycolatopsis samaneae</name>
    <dbReference type="NCBI Taxonomy" id="664691"/>
    <lineage>
        <taxon>Bacteria</taxon>
        <taxon>Bacillati</taxon>
        <taxon>Actinomycetota</taxon>
        <taxon>Actinomycetes</taxon>
        <taxon>Pseudonocardiales</taxon>
        <taxon>Pseudonocardiaceae</taxon>
        <taxon>Amycolatopsis</taxon>
    </lineage>
</organism>
<accession>A0ABW5G8M5</accession>
<keyword evidence="2" id="KW-1185">Reference proteome</keyword>
<dbReference type="RefSeq" id="WP_345389581.1">
    <property type="nucleotide sequence ID" value="NZ_BAABHG010000003.1"/>
</dbReference>
<evidence type="ECO:0000313" key="1">
    <source>
        <dbReference type="EMBL" id="MFD2457846.1"/>
    </source>
</evidence>
<reference evidence="2" key="1">
    <citation type="journal article" date="2019" name="Int. J. Syst. Evol. Microbiol.">
        <title>The Global Catalogue of Microorganisms (GCM) 10K type strain sequencing project: providing services to taxonomists for standard genome sequencing and annotation.</title>
        <authorList>
            <consortium name="The Broad Institute Genomics Platform"/>
            <consortium name="The Broad Institute Genome Sequencing Center for Infectious Disease"/>
            <person name="Wu L."/>
            <person name="Ma J."/>
        </authorList>
    </citation>
    <scope>NUCLEOTIDE SEQUENCE [LARGE SCALE GENOMIC DNA]</scope>
    <source>
        <strain evidence="2">CGMCC 4.7643</strain>
    </source>
</reference>
<protein>
    <submittedName>
        <fullName evidence="1">Uncharacterized protein</fullName>
    </submittedName>
</protein>
<proteinExistence type="predicted"/>